<dbReference type="RefSeq" id="WP_340273796.1">
    <property type="nucleotide sequence ID" value="NZ_JBAKIA010000004.1"/>
</dbReference>
<keyword evidence="3" id="KW-1185">Reference proteome</keyword>
<gene>
    <name evidence="2" type="ORF">V6575_08310</name>
</gene>
<dbReference type="SUPFAM" id="SSF141371">
    <property type="entry name" value="PilZ domain-like"/>
    <property type="match status" value="1"/>
</dbReference>
<name>A0ABU8TKF9_9HYPH</name>
<accession>A0ABU8TKF9</accession>
<protein>
    <submittedName>
        <fullName evidence="2">PilZ domain-containing protein</fullName>
    </submittedName>
</protein>
<dbReference type="Proteomes" id="UP001385499">
    <property type="component" value="Unassembled WGS sequence"/>
</dbReference>
<comment type="caution">
    <text evidence="2">The sequence shown here is derived from an EMBL/GenBank/DDBJ whole genome shotgun (WGS) entry which is preliminary data.</text>
</comment>
<dbReference type="InterPro" id="IPR009875">
    <property type="entry name" value="PilZ_domain"/>
</dbReference>
<reference evidence="2 3" key="1">
    <citation type="submission" date="2024-02" db="EMBL/GenBank/DDBJ databases">
        <title>Roseibium algae sp. nov., isolated from marine alga (Grateloupia sp.), showing potential in myo-inositol conversion.</title>
        <authorList>
            <person name="Wang Y."/>
        </authorList>
    </citation>
    <scope>NUCLEOTIDE SEQUENCE [LARGE SCALE GENOMIC DNA]</scope>
    <source>
        <strain evidence="2 3">H3510</strain>
    </source>
</reference>
<evidence type="ECO:0000313" key="3">
    <source>
        <dbReference type="Proteomes" id="UP001385499"/>
    </source>
</evidence>
<evidence type="ECO:0000259" key="1">
    <source>
        <dbReference type="Pfam" id="PF07238"/>
    </source>
</evidence>
<feature type="domain" description="PilZ" evidence="1">
    <location>
        <begin position="14"/>
        <end position="88"/>
    </location>
</feature>
<dbReference type="Gene3D" id="2.40.10.220">
    <property type="entry name" value="predicted glycosyltransferase like domains"/>
    <property type="match status" value="1"/>
</dbReference>
<dbReference type="Pfam" id="PF07238">
    <property type="entry name" value="PilZ"/>
    <property type="match status" value="1"/>
</dbReference>
<sequence length="92" mass="10461">MTTVKSFKTSDGSRHFSRNHCREPAIMKVKNRNYACIIEDISASGCRVAMNTRSIATDMDVSIVVSSPKRCLYGQIRWVNYGEAGIEFYFQD</sequence>
<evidence type="ECO:0000313" key="2">
    <source>
        <dbReference type="EMBL" id="MEJ8474090.1"/>
    </source>
</evidence>
<dbReference type="EMBL" id="JBAKIA010000004">
    <property type="protein sequence ID" value="MEJ8474090.1"/>
    <property type="molecule type" value="Genomic_DNA"/>
</dbReference>
<organism evidence="2 3">
    <name type="scientific">Roseibium algae</name>
    <dbReference type="NCBI Taxonomy" id="3123038"/>
    <lineage>
        <taxon>Bacteria</taxon>
        <taxon>Pseudomonadati</taxon>
        <taxon>Pseudomonadota</taxon>
        <taxon>Alphaproteobacteria</taxon>
        <taxon>Hyphomicrobiales</taxon>
        <taxon>Stappiaceae</taxon>
        <taxon>Roseibium</taxon>
    </lineage>
</organism>
<proteinExistence type="predicted"/>